<dbReference type="InParanoid" id="A7F4J5"/>
<dbReference type="HOGENOM" id="CLU_3406585_0_0_1"/>
<dbReference type="KEGG" id="ssl:SS1G_12520"/>
<name>A7F4J5_SCLS1</name>
<protein>
    <submittedName>
        <fullName evidence="1">Uncharacterized protein</fullName>
    </submittedName>
</protein>
<dbReference type="RefSeq" id="XP_001586533.1">
    <property type="nucleotide sequence ID" value="XM_001586483.1"/>
</dbReference>
<organism evidence="1 2">
    <name type="scientific">Sclerotinia sclerotiorum (strain ATCC 18683 / 1980 / Ss-1)</name>
    <name type="common">White mold</name>
    <name type="synonym">Whetzelinia sclerotiorum</name>
    <dbReference type="NCBI Taxonomy" id="665079"/>
    <lineage>
        <taxon>Eukaryota</taxon>
        <taxon>Fungi</taxon>
        <taxon>Dikarya</taxon>
        <taxon>Ascomycota</taxon>
        <taxon>Pezizomycotina</taxon>
        <taxon>Leotiomycetes</taxon>
        <taxon>Helotiales</taxon>
        <taxon>Sclerotiniaceae</taxon>
        <taxon>Sclerotinia</taxon>
    </lineage>
</organism>
<reference evidence="2" key="1">
    <citation type="journal article" date="2011" name="PLoS Genet.">
        <title>Genomic analysis of the necrotrophic fungal pathogens Sclerotinia sclerotiorum and Botrytis cinerea.</title>
        <authorList>
            <person name="Amselem J."/>
            <person name="Cuomo C.A."/>
            <person name="van Kan J.A."/>
            <person name="Viaud M."/>
            <person name="Benito E.P."/>
            <person name="Couloux A."/>
            <person name="Coutinho P.M."/>
            <person name="de Vries R.P."/>
            <person name="Dyer P.S."/>
            <person name="Fillinger S."/>
            <person name="Fournier E."/>
            <person name="Gout L."/>
            <person name="Hahn M."/>
            <person name="Kohn L."/>
            <person name="Lapalu N."/>
            <person name="Plummer K.M."/>
            <person name="Pradier J.M."/>
            <person name="Quevillon E."/>
            <person name="Sharon A."/>
            <person name="Simon A."/>
            <person name="ten Have A."/>
            <person name="Tudzynski B."/>
            <person name="Tudzynski P."/>
            <person name="Wincker P."/>
            <person name="Andrew M."/>
            <person name="Anthouard V."/>
            <person name="Beever R.E."/>
            <person name="Beffa R."/>
            <person name="Benoit I."/>
            <person name="Bouzid O."/>
            <person name="Brault B."/>
            <person name="Chen Z."/>
            <person name="Choquer M."/>
            <person name="Collemare J."/>
            <person name="Cotton P."/>
            <person name="Danchin E.G."/>
            <person name="Da Silva C."/>
            <person name="Gautier A."/>
            <person name="Giraud C."/>
            <person name="Giraud T."/>
            <person name="Gonzalez C."/>
            <person name="Grossetete S."/>
            <person name="Guldener U."/>
            <person name="Henrissat B."/>
            <person name="Howlett B.J."/>
            <person name="Kodira C."/>
            <person name="Kretschmer M."/>
            <person name="Lappartient A."/>
            <person name="Leroch M."/>
            <person name="Levis C."/>
            <person name="Mauceli E."/>
            <person name="Neuveglise C."/>
            <person name="Oeser B."/>
            <person name="Pearson M."/>
            <person name="Poulain J."/>
            <person name="Poussereau N."/>
            <person name="Quesneville H."/>
            <person name="Rascle C."/>
            <person name="Schumacher J."/>
            <person name="Segurens B."/>
            <person name="Sexton A."/>
            <person name="Silva E."/>
            <person name="Sirven C."/>
            <person name="Soanes D.M."/>
            <person name="Talbot N.J."/>
            <person name="Templeton M."/>
            <person name="Yandava C."/>
            <person name="Yarden O."/>
            <person name="Zeng Q."/>
            <person name="Rollins J.A."/>
            <person name="Lebrun M.H."/>
            <person name="Dickman M."/>
        </authorList>
    </citation>
    <scope>NUCLEOTIDE SEQUENCE [LARGE SCALE GENOMIC DNA]</scope>
    <source>
        <strain evidence="2">ATCC 18683 / 1980 / Ss-1</strain>
    </source>
</reference>
<keyword evidence="2" id="KW-1185">Reference proteome</keyword>
<sequence length="30" mass="3494">MAGRGLAGLWRDLIHFKCRIHLVKGVDMWN</sequence>
<dbReference type="GeneID" id="5482683"/>
<evidence type="ECO:0000313" key="1">
    <source>
        <dbReference type="EMBL" id="EDN97666.1"/>
    </source>
</evidence>
<dbReference type="AlphaFoldDB" id="A7F4J5"/>
<gene>
    <name evidence="1" type="ORF">SS1G_12520</name>
</gene>
<accession>A7F4J5</accession>
<dbReference type="EMBL" id="CH476641">
    <property type="protein sequence ID" value="EDN97666.1"/>
    <property type="molecule type" value="Genomic_DNA"/>
</dbReference>
<dbReference type="Proteomes" id="UP000001312">
    <property type="component" value="Unassembled WGS sequence"/>
</dbReference>
<evidence type="ECO:0000313" key="2">
    <source>
        <dbReference type="Proteomes" id="UP000001312"/>
    </source>
</evidence>
<proteinExistence type="predicted"/>